<dbReference type="AlphaFoldDB" id="A0A7G9LE91"/>
<evidence type="ECO:0000313" key="4">
    <source>
        <dbReference type="Proteomes" id="UP000515808"/>
    </source>
</evidence>
<organism evidence="3 4">
    <name type="scientific">Polaribacter pectinis</name>
    <dbReference type="NCBI Taxonomy" id="2738844"/>
    <lineage>
        <taxon>Bacteria</taxon>
        <taxon>Pseudomonadati</taxon>
        <taxon>Bacteroidota</taxon>
        <taxon>Flavobacteriia</taxon>
        <taxon>Flavobacteriales</taxon>
        <taxon>Flavobacteriaceae</taxon>
    </lineage>
</organism>
<evidence type="ECO:0000313" key="3">
    <source>
        <dbReference type="EMBL" id="QNM86940.1"/>
    </source>
</evidence>
<feature type="domain" description="DUF4369" evidence="2">
    <location>
        <begin position="26"/>
        <end position="120"/>
    </location>
</feature>
<protein>
    <submittedName>
        <fullName evidence="3">DUF4369 domain-containing protein</fullName>
    </submittedName>
</protein>
<name>A0A7G9LE91_9FLAO</name>
<dbReference type="PROSITE" id="PS51257">
    <property type="entry name" value="PROKAR_LIPOPROTEIN"/>
    <property type="match status" value="1"/>
</dbReference>
<dbReference type="RefSeq" id="WP_187483812.1">
    <property type="nucleotide sequence ID" value="NZ_CP060695.1"/>
</dbReference>
<dbReference type="Pfam" id="PF14289">
    <property type="entry name" value="DUF4369"/>
    <property type="match status" value="1"/>
</dbReference>
<dbReference type="KEGG" id="ppec:H9W90_07470"/>
<sequence length="234" mass="26425">MKKIIAVIAFSILVIACSSKKEGNMVVNGTIKGLKKGTLYLQKMQDTVLVSVDSIALLGSDKFTLTDNVDSPILYFLTFDGNTTNKRILFFGEKGTITINDKVDQFGFAPEISGSKNQEVLDNYNIVRSKFQNERLEFIKKDFEAKKANDAALIAQLEKDYKNLTKRRILYTTNFAINNSDFEAAPYIGLTDMYDASLKMLDTVNNSLSERVKNSVYGKRFQEYVSNIKKSEKK</sequence>
<dbReference type="EMBL" id="CP060695">
    <property type="protein sequence ID" value="QNM86940.1"/>
    <property type="molecule type" value="Genomic_DNA"/>
</dbReference>
<dbReference type="InterPro" id="IPR025380">
    <property type="entry name" value="DUF4369"/>
</dbReference>
<dbReference type="Proteomes" id="UP000515808">
    <property type="component" value="Chromosome"/>
</dbReference>
<keyword evidence="1" id="KW-0175">Coiled coil</keyword>
<feature type="coiled-coil region" evidence="1">
    <location>
        <begin position="140"/>
        <end position="174"/>
    </location>
</feature>
<keyword evidence="4" id="KW-1185">Reference proteome</keyword>
<proteinExistence type="predicted"/>
<gene>
    <name evidence="3" type="ORF">H9W90_07470</name>
</gene>
<reference evidence="3 4" key="1">
    <citation type="submission" date="2020-08" db="EMBL/GenBank/DDBJ databases">
        <title>Polaribacter sp. L12M9 isolated from gut of the Korean scallop.</title>
        <authorList>
            <person name="Jeong Y.S."/>
        </authorList>
    </citation>
    <scope>NUCLEOTIDE SEQUENCE [LARGE SCALE GENOMIC DNA]</scope>
    <source>
        <strain evidence="3 4">L12M9</strain>
    </source>
</reference>
<accession>A0A7G9LE91</accession>
<evidence type="ECO:0000256" key="1">
    <source>
        <dbReference type="SAM" id="Coils"/>
    </source>
</evidence>
<evidence type="ECO:0000259" key="2">
    <source>
        <dbReference type="Pfam" id="PF14289"/>
    </source>
</evidence>